<name>A0AAU9CB50_9BACT</name>
<dbReference type="KEGG" id="fax:FUAX_18280"/>
<keyword evidence="3" id="KW-1185">Reference proteome</keyword>
<dbReference type="InterPro" id="IPR005625">
    <property type="entry name" value="PepSY-ass_TM"/>
</dbReference>
<proteinExistence type="predicted"/>
<dbReference type="EMBL" id="AP025314">
    <property type="protein sequence ID" value="BDD09396.1"/>
    <property type="molecule type" value="Genomic_DNA"/>
</dbReference>
<dbReference type="PANTHER" id="PTHR34219">
    <property type="entry name" value="IRON-REGULATED INNER MEMBRANE PROTEIN-RELATED"/>
    <property type="match status" value="1"/>
</dbReference>
<dbReference type="AlphaFoldDB" id="A0AAU9CB50"/>
<keyword evidence="1" id="KW-1133">Transmembrane helix</keyword>
<keyword evidence="1" id="KW-0812">Transmembrane</keyword>
<organism evidence="2 3">
    <name type="scientific">Fulvitalea axinellae</name>
    <dbReference type="NCBI Taxonomy" id="1182444"/>
    <lineage>
        <taxon>Bacteria</taxon>
        <taxon>Pseudomonadati</taxon>
        <taxon>Bacteroidota</taxon>
        <taxon>Cytophagia</taxon>
        <taxon>Cytophagales</taxon>
        <taxon>Persicobacteraceae</taxon>
        <taxon>Fulvitalea</taxon>
    </lineage>
</organism>
<keyword evidence="1" id="KW-0472">Membrane</keyword>
<feature type="transmembrane region" description="Helical" evidence="1">
    <location>
        <begin position="21"/>
        <end position="46"/>
    </location>
</feature>
<evidence type="ECO:0000313" key="3">
    <source>
        <dbReference type="Proteomes" id="UP001348817"/>
    </source>
</evidence>
<protein>
    <submittedName>
        <fullName evidence="2">Membrane protein</fullName>
    </submittedName>
</protein>
<feature type="transmembrane region" description="Helical" evidence="1">
    <location>
        <begin position="152"/>
        <end position="173"/>
    </location>
</feature>
<dbReference type="RefSeq" id="WP_338394601.1">
    <property type="nucleotide sequence ID" value="NZ_AP025314.1"/>
</dbReference>
<feature type="transmembrane region" description="Helical" evidence="1">
    <location>
        <begin position="352"/>
        <end position="373"/>
    </location>
</feature>
<sequence>MSGRNNFVRKLYRHQKRWYAKWHTAAGVLAGSVLLIVSLTGAILVFEQEIDHWLNPELFEFGSPKNNRELSYDQILERFESQIGEKEKIRFLFSDEHLGGAFVGYLQDDDRQFILNPYTGDIAGKRIYKWESFTGFVKHLHRTLLIPSVGRYLVGVSSLMCVVLMISGLRLWIPKKLKNLKSRLTIKTDASAKRVNYDSHNTLGFYFSPVISILSMTGAAITFNQFIILGLFLVGFAAPKSLENILSPQSAYRPDTPTLSLSDIEREVKKHKPDGLVQGYELPKDSLGVISVSVMEPVDYHQVGHVSRMSFDQYSGALIFSSDRDVPPTSRVYIDWVTPLHYGTFGGNVTRIIALVSCLVCAGLFITGFYIWIPRWKKAKNKTKKNPEQVLA</sequence>
<gene>
    <name evidence="2" type="ORF">FUAX_18280</name>
</gene>
<evidence type="ECO:0000256" key="1">
    <source>
        <dbReference type="SAM" id="Phobius"/>
    </source>
</evidence>
<dbReference type="Proteomes" id="UP001348817">
    <property type="component" value="Chromosome"/>
</dbReference>
<dbReference type="Pfam" id="PF03929">
    <property type="entry name" value="PepSY_TM"/>
    <property type="match status" value="1"/>
</dbReference>
<reference evidence="2 3" key="1">
    <citation type="submission" date="2021-12" db="EMBL/GenBank/DDBJ databases">
        <title>Genome sequencing of bacteria with rrn-lacking chromosome and rrn-plasmid.</title>
        <authorList>
            <person name="Anda M."/>
            <person name="Iwasaki W."/>
        </authorList>
    </citation>
    <scope>NUCLEOTIDE SEQUENCE [LARGE SCALE GENOMIC DNA]</scope>
    <source>
        <strain evidence="2 3">DSM 100852</strain>
    </source>
</reference>
<feature type="transmembrane region" description="Helical" evidence="1">
    <location>
        <begin position="203"/>
        <end position="236"/>
    </location>
</feature>
<evidence type="ECO:0000313" key="2">
    <source>
        <dbReference type="EMBL" id="BDD09396.1"/>
    </source>
</evidence>
<accession>A0AAU9CB50</accession>